<name>A0A8S1RNH7_9CILI</name>
<dbReference type="EMBL" id="CAJJDN010000199">
    <property type="protein sequence ID" value="CAD8128872.1"/>
    <property type="molecule type" value="Genomic_DNA"/>
</dbReference>
<sequence>MAQQKRADKFMKLLTWMRCMDSLNSKWKEIKQEKASEKSIFQYQKLKKKVSYRDWLIQNRN</sequence>
<gene>
    <name evidence="1" type="ORF">PSON_ATCC_30995.1.T1990016</name>
</gene>
<protein>
    <submittedName>
        <fullName evidence="1">Uncharacterized protein</fullName>
    </submittedName>
</protein>
<dbReference type="Proteomes" id="UP000692954">
    <property type="component" value="Unassembled WGS sequence"/>
</dbReference>
<keyword evidence="2" id="KW-1185">Reference proteome</keyword>
<proteinExistence type="predicted"/>
<evidence type="ECO:0000313" key="2">
    <source>
        <dbReference type="Proteomes" id="UP000692954"/>
    </source>
</evidence>
<comment type="caution">
    <text evidence="1">The sequence shown here is derived from an EMBL/GenBank/DDBJ whole genome shotgun (WGS) entry which is preliminary data.</text>
</comment>
<evidence type="ECO:0000313" key="1">
    <source>
        <dbReference type="EMBL" id="CAD8128872.1"/>
    </source>
</evidence>
<accession>A0A8S1RNH7</accession>
<organism evidence="1 2">
    <name type="scientific">Paramecium sonneborni</name>
    <dbReference type="NCBI Taxonomy" id="65129"/>
    <lineage>
        <taxon>Eukaryota</taxon>
        <taxon>Sar</taxon>
        <taxon>Alveolata</taxon>
        <taxon>Ciliophora</taxon>
        <taxon>Intramacronucleata</taxon>
        <taxon>Oligohymenophorea</taxon>
        <taxon>Peniculida</taxon>
        <taxon>Parameciidae</taxon>
        <taxon>Paramecium</taxon>
    </lineage>
</organism>
<reference evidence="1" key="1">
    <citation type="submission" date="2021-01" db="EMBL/GenBank/DDBJ databases">
        <authorList>
            <consortium name="Genoscope - CEA"/>
            <person name="William W."/>
        </authorList>
    </citation>
    <scope>NUCLEOTIDE SEQUENCE</scope>
</reference>
<dbReference type="AlphaFoldDB" id="A0A8S1RNH7"/>